<reference evidence="1 2" key="1">
    <citation type="journal article" date="2019" name="Int. J. Syst. Evol. Microbiol.">
        <title>The Global Catalogue of Microorganisms (GCM) 10K type strain sequencing project: providing services to taxonomists for standard genome sequencing and annotation.</title>
        <authorList>
            <consortium name="The Broad Institute Genomics Platform"/>
            <consortium name="The Broad Institute Genome Sequencing Center for Infectious Disease"/>
            <person name="Wu L."/>
            <person name="Ma J."/>
        </authorList>
    </citation>
    <scope>NUCLEOTIDE SEQUENCE [LARGE SCALE GENOMIC DNA]</scope>
    <source>
        <strain evidence="1 2">JCM 15672</strain>
    </source>
</reference>
<protein>
    <submittedName>
        <fullName evidence="1">Uncharacterized protein</fullName>
    </submittedName>
</protein>
<dbReference type="EMBL" id="BAAAPW010000005">
    <property type="protein sequence ID" value="GAA2041636.1"/>
    <property type="molecule type" value="Genomic_DNA"/>
</dbReference>
<accession>A0ABN2UQ34</accession>
<organism evidence="1 2">
    <name type="scientific">Agromyces tropicus</name>
    <dbReference type="NCBI Taxonomy" id="555371"/>
    <lineage>
        <taxon>Bacteria</taxon>
        <taxon>Bacillati</taxon>
        <taxon>Actinomycetota</taxon>
        <taxon>Actinomycetes</taxon>
        <taxon>Micrococcales</taxon>
        <taxon>Microbacteriaceae</taxon>
        <taxon>Agromyces</taxon>
    </lineage>
</organism>
<gene>
    <name evidence="1" type="ORF">GCM10009819_29560</name>
</gene>
<comment type="caution">
    <text evidence="1">The sequence shown here is derived from an EMBL/GenBank/DDBJ whole genome shotgun (WGS) entry which is preliminary data.</text>
</comment>
<evidence type="ECO:0000313" key="2">
    <source>
        <dbReference type="Proteomes" id="UP001501196"/>
    </source>
</evidence>
<dbReference type="Proteomes" id="UP001501196">
    <property type="component" value="Unassembled WGS sequence"/>
</dbReference>
<keyword evidence="2" id="KW-1185">Reference proteome</keyword>
<proteinExistence type="predicted"/>
<name>A0ABN2UQ34_9MICO</name>
<sequence length="298" mass="33633">MTENLRELRPGIDYSLWPQLKWTRARQLGSEFVNSIELYSTSVTKGLTAEFSEDRRTVTFCARIAHAAPVYEWSLLLSDTIHNYRSALDALAWEVAHLDGRTPHPRHLRRIYFPICRTKKDWEEQVKGPLSSVPNDILERLHAVQPYPFVPVEEGIFVILHELDIEDKHRGLLRADVIARDKHHVVFAAELEGGGEFFDHAVNGGWEWIAGTDPVQDGDPIFRIMADVPIQTAESEMALPVSVAVSHAGRLHDVFELLPMIDQQVADTFGMVEAGSVLQRHDLRPATLDYSADSASSH</sequence>
<evidence type="ECO:0000313" key="1">
    <source>
        <dbReference type="EMBL" id="GAA2041636.1"/>
    </source>
</evidence>